<keyword evidence="4" id="KW-1185">Reference proteome</keyword>
<feature type="transmembrane region" description="Helical" evidence="1">
    <location>
        <begin position="23"/>
        <end position="48"/>
    </location>
</feature>
<dbReference type="EMBL" id="VLPK01000001">
    <property type="protein sequence ID" value="TSJ44350.1"/>
    <property type="molecule type" value="Genomic_DNA"/>
</dbReference>
<dbReference type="InterPro" id="IPR025508">
    <property type="entry name" value="DUF4395"/>
</dbReference>
<keyword evidence="1" id="KW-0812">Transmembrane</keyword>
<organism evidence="3 4">
    <name type="scientific">Mucilaginibacter corticis</name>
    <dbReference type="NCBI Taxonomy" id="2597670"/>
    <lineage>
        <taxon>Bacteria</taxon>
        <taxon>Pseudomonadati</taxon>
        <taxon>Bacteroidota</taxon>
        <taxon>Sphingobacteriia</taxon>
        <taxon>Sphingobacteriales</taxon>
        <taxon>Sphingobacteriaceae</taxon>
        <taxon>Mucilaginibacter</taxon>
    </lineage>
</organism>
<keyword evidence="1" id="KW-1133">Transmembrane helix</keyword>
<comment type="caution">
    <text evidence="3">The sequence shown here is derived from an EMBL/GenBank/DDBJ whole genome shotgun (WGS) entry which is preliminary data.</text>
</comment>
<dbReference type="InterPro" id="IPR016942">
    <property type="entry name" value="UCP030042"/>
</dbReference>
<gene>
    <name evidence="3" type="ORF">FO440_09280</name>
</gene>
<feature type="transmembrane region" description="Helical" evidence="1">
    <location>
        <begin position="60"/>
        <end position="76"/>
    </location>
</feature>
<dbReference type="OrthoDB" id="1261922at2"/>
<dbReference type="PIRSF" id="PIRSF030042">
    <property type="entry name" value="UCP030042"/>
    <property type="match status" value="1"/>
</dbReference>
<dbReference type="RefSeq" id="WP_144247911.1">
    <property type="nucleotide sequence ID" value="NZ_VLPK01000001.1"/>
</dbReference>
<name>A0A556MWP8_9SPHI</name>
<evidence type="ECO:0000313" key="3">
    <source>
        <dbReference type="EMBL" id="TSJ44350.1"/>
    </source>
</evidence>
<dbReference type="Pfam" id="PF14340">
    <property type="entry name" value="DUF4395"/>
    <property type="match status" value="1"/>
</dbReference>
<feature type="domain" description="DUF4395" evidence="2">
    <location>
        <begin position="15"/>
        <end position="143"/>
    </location>
</feature>
<evidence type="ECO:0000256" key="1">
    <source>
        <dbReference type="SAM" id="Phobius"/>
    </source>
</evidence>
<proteinExistence type="predicted"/>
<keyword evidence="1" id="KW-0472">Membrane</keyword>
<dbReference type="Proteomes" id="UP000318733">
    <property type="component" value="Unassembled WGS sequence"/>
</dbReference>
<protein>
    <submittedName>
        <fullName evidence="3">DUF4395 domain-containing protein</fullName>
    </submittedName>
</protein>
<sequence length="148" mass="16303">MANNNLDCPVDFVLINENRARMVAFLVLILGIICLAQLNWGVALFLLADFSLRTFNFNNYSPLSFLAGKLVTLFRTGNKPTDRAPKRFAALMGMIFNAVIALALIAHLITLAVVMLIILLICAALESLAGICVGCYVYTYLKKFGVIR</sequence>
<dbReference type="AlphaFoldDB" id="A0A556MWP8"/>
<feature type="transmembrane region" description="Helical" evidence="1">
    <location>
        <begin position="115"/>
        <end position="141"/>
    </location>
</feature>
<reference evidence="3 4" key="1">
    <citation type="submission" date="2019-07" db="EMBL/GenBank/DDBJ databases">
        <authorList>
            <person name="Huq M.A."/>
        </authorList>
    </citation>
    <scope>NUCLEOTIDE SEQUENCE [LARGE SCALE GENOMIC DNA]</scope>
    <source>
        <strain evidence="3 4">MAH-19</strain>
    </source>
</reference>
<evidence type="ECO:0000313" key="4">
    <source>
        <dbReference type="Proteomes" id="UP000318733"/>
    </source>
</evidence>
<accession>A0A556MWP8</accession>
<feature type="transmembrane region" description="Helical" evidence="1">
    <location>
        <begin position="88"/>
        <end position="109"/>
    </location>
</feature>
<evidence type="ECO:0000259" key="2">
    <source>
        <dbReference type="Pfam" id="PF14340"/>
    </source>
</evidence>